<dbReference type="EMBL" id="KI535697">
    <property type="protein sequence ID" value="ESR65136.1"/>
    <property type="molecule type" value="Genomic_DNA"/>
</dbReference>
<keyword evidence="2" id="KW-1185">Reference proteome</keyword>
<name>V4URP8_CITCL</name>
<evidence type="ECO:0000313" key="1">
    <source>
        <dbReference type="EMBL" id="ESR65136.1"/>
    </source>
</evidence>
<reference evidence="1 2" key="1">
    <citation type="submission" date="2013-10" db="EMBL/GenBank/DDBJ databases">
        <authorList>
            <consortium name="International Citrus Genome Consortium"/>
            <person name="Jenkins J."/>
            <person name="Schmutz J."/>
            <person name="Prochnik S."/>
            <person name="Rokhsar D."/>
            <person name="Gmitter F."/>
            <person name="Ollitrault P."/>
            <person name="Machado M."/>
            <person name="Talon M."/>
            <person name="Wincker P."/>
            <person name="Jaillon O."/>
            <person name="Morgante M."/>
        </authorList>
    </citation>
    <scope>NUCLEOTIDE SEQUENCE</scope>
    <source>
        <strain evidence="2">cv. Clemenules</strain>
    </source>
</reference>
<evidence type="ECO:0000313" key="2">
    <source>
        <dbReference type="Proteomes" id="UP000030687"/>
    </source>
</evidence>
<accession>V4URP8</accession>
<gene>
    <name evidence="1" type="ORF">CICLE_v10010050mg</name>
</gene>
<dbReference type="Gramene" id="ESR65136">
    <property type="protein sequence ID" value="ESR65136"/>
    <property type="gene ID" value="CICLE_v10010050mg"/>
</dbReference>
<dbReference type="Proteomes" id="UP000030687">
    <property type="component" value="Unassembled WGS sequence"/>
</dbReference>
<sequence>MSFYFYFQEQIPDKTKQKKRMGKNTLRCEKYQDIKSFISLIKTCKIQVQVQHIIRKLQKKFQSKDLFQHNAHRITMNKQLKLTINF</sequence>
<dbReference type="AlphaFoldDB" id="V4URP8"/>
<protein>
    <submittedName>
        <fullName evidence="1">Uncharacterized protein</fullName>
    </submittedName>
</protein>
<dbReference type="InParanoid" id="V4URP8"/>
<proteinExistence type="predicted"/>
<organism evidence="1 2">
    <name type="scientific">Citrus clementina</name>
    <name type="common">Clementine</name>
    <name type="synonym">Citrus deliciosa x Citrus sinensis</name>
    <dbReference type="NCBI Taxonomy" id="85681"/>
    <lineage>
        <taxon>Eukaryota</taxon>
        <taxon>Viridiplantae</taxon>
        <taxon>Streptophyta</taxon>
        <taxon>Embryophyta</taxon>
        <taxon>Tracheophyta</taxon>
        <taxon>Spermatophyta</taxon>
        <taxon>Magnoliopsida</taxon>
        <taxon>eudicotyledons</taxon>
        <taxon>Gunneridae</taxon>
        <taxon>Pentapetalae</taxon>
        <taxon>rosids</taxon>
        <taxon>malvids</taxon>
        <taxon>Sapindales</taxon>
        <taxon>Rutaceae</taxon>
        <taxon>Aurantioideae</taxon>
        <taxon>Citrus</taxon>
    </lineage>
</organism>
<dbReference type="KEGG" id="cic:CICLE_v10010050mg"/>